<organism evidence="2 3">
    <name type="scientific">Candidatus Nitrospira allomarina</name>
    <dbReference type="NCBI Taxonomy" id="3020900"/>
    <lineage>
        <taxon>Bacteria</taxon>
        <taxon>Pseudomonadati</taxon>
        <taxon>Nitrospirota</taxon>
        <taxon>Nitrospiria</taxon>
        <taxon>Nitrospirales</taxon>
        <taxon>Nitrospiraceae</taxon>
        <taxon>Nitrospira</taxon>
    </lineage>
</organism>
<name>A0AA96GEV9_9BACT</name>
<feature type="compositionally biased region" description="Basic and acidic residues" evidence="1">
    <location>
        <begin position="106"/>
        <end position="125"/>
    </location>
</feature>
<dbReference type="Proteomes" id="UP001302719">
    <property type="component" value="Chromosome"/>
</dbReference>
<feature type="region of interest" description="Disordered" evidence="1">
    <location>
        <begin position="34"/>
        <end position="92"/>
    </location>
</feature>
<proteinExistence type="predicted"/>
<keyword evidence="3" id="KW-1185">Reference proteome</keyword>
<reference evidence="2 3" key="1">
    <citation type="submission" date="2023-01" db="EMBL/GenBank/DDBJ databases">
        <title>Cultivation and genomic characterization of new, ubiquitous marine nitrite-oxidizing bacteria from the Nitrospirales.</title>
        <authorList>
            <person name="Mueller A.J."/>
            <person name="Daebeler A."/>
            <person name="Herbold C.W."/>
            <person name="Kirkegaard R.H."/>
            <person name="Daims H."/>
        </authorList>
    </citation>
    <scope>NUCLEOTIDE SEQUENCE [LARGE SCALE GENOMIC DNA]</scope>
    <source>
        <strain evidence="2 3">VA</strain>
    </source>
</reference>
<dbReference type="RefSeq" id="WP_312646755.1">
    <property type="nucleotide sequence ID" value="NZ_CP116967.1"/>
</dbReference>
<gene>
    <name evidence="2" type="ORF">PP769_08985</name>
</gene>
<dbReference type="EMBL" id="CP116967">
    <property type="protein sequence ID" value="WNM59872.1"/>
    <property type="molecule type" value="Genomic_DNA"/>
</dbReference>
<evidence type="ECO:0000313" key="3">
    <source>
        <dbReference type="Proteomes" id="UP001302719"/>
    </source>
</evidence>
<evidence type="ECO:0000256" key="1">
    <source>
        <dbReference type="SAM" id="MobiDB-lite"/>
    </source>
</evidence>
<feature type="region of interest" description="Disordered" evidence="1">
    <location>
        <begin position="105"/>
        <end position="125"/>
    </location>
</feature>
<dbReference type="KEGG" id="nall:PP769_08985"/>
<sequence>MKIMVPVSVMLWLMLISAPLLKAEVIVETYGGEEETMSLENRQGTPPPGKAPMRIEGPDGTLRPLPSGSIPESRMSTEGLRDVPDAGGGTMVNVEGRFQSILKVPDGADHAIHHHDPEDLEPLKP</sequence>
<protein>
    <submittedName>
        <fullName evidence="2">Uncharacterized protein</fullName>
    </submittedName>
</protein>
<dbReference type="AlphaFoldDB" id="A0AA96GEV9"/>
<accession>A0AA96GEV9</accession>
<evidence type="ECO:0000313" key="2">
    <source>
        <dbReference type="EMBL" id="WNM59872.1"/>
    </source>
</evidence>